<feature type="transmembrane region" description="Helical" evidence="7">
    <location>
        <begin position="52"/>
        <end position="70"/>
    </location>
</feature>
<dbReference type="PANTHER" id="PTHR47371">
    <property type="entry name" value="LIPOTEICHOIC ACID SYNTHASE"/>
    <property type="match status" value="1"/>
</dbReference>
<dbReference type="Proteomes" id="UP001180087">
    <property type="component" value="Chromosome"/>
</dbReference>
<proteinExistence type="predicted"/>
<evidence type="ECO:0000256" key="1">
    <source>
        <dbReference type="ARBA" id="ARBA00004651"/>
    </source>
</evidence>
<organism evidence="9 10">
    <name type="scientific">Aciduricibacillus chroicocephali</name>
    <dbReference type="NCBI Taxonomy" id="3054939"/>
    <lineage>
        <taxon>Bacteria</taxon>
        <taxon>Bacillati</taxon>
        <taxon>Bacillota</taxon>
        <taxon>Bacilli</taxon>
        <taxon>Bacillales</taxon>
        <taxon>Bacillaceae</taxon>
        <taxon>Aciduricibacillus</taxon>
    </lineage>
</organism>
<dbReference type="PANTHER" id="PTHR47371:SF3">
    <property type="entry name" value="PHOSPHOGLYCEROL TRANSFERASE I"/>
    <property type="match status" value="1"/>
</dbReference>
<keyword evidence="5 7" id="KW-1133">Transmembrane helix</keyword>
<evidence type="ECO:0000256" key="3">
    <source>
        <dbReference type="ARBA" id="ARBA00022475"/>
    </source>
</evidence>
<evidence type="ECO:0000313" key="10">
    <source>
        <dbReference type="Proteomes" id="UP001180087"/>
    </source>
</evidence>
<keyword evidence="3" id="KW-1003">Cell membrane</keyword>
<evidence type="ECO:0000256" key="4">
    <source>
        <dbReference type="ARBA" id="ARBA00022692"/>
    </source>
</evidence>
<dbReference type="EMBL" id="CP129113">
    <property type="protein sequence ID" value="WLV24303.1"/>
    <property type="molecule type" value="Genomic_DNA"/>
</dbReference>
<dbReference type="RefSeq" id="WP_348027191.1">
    <property type="nucleotide sequence ID" value="NZ_CP129113.1"/>
</dbReference>
<dbReference type="SUPFAM" id="SSF53649">
    <property type="entry name" value="Alkaline phosphatase-like"/>
    <property type="match status" value="1"/>
</dbReference>
<feature type="transmembrane region" description="Helical" evidence="7">
    <location>
        <begin position="162"/>
        <end position="182"/>
    </location>
</feature>
<keyword evidence="10" id="KW-1185">Reference proteome</keyword>
<comment type="subcellular location">
    <subcellularLocation>
        <location evidence="1">Cell membrane</location>
        <topology evidence="1">Multi-pass membrane protein</topology>
    </subcellularLocation>
</comment>
<evidence type="ECO:0000256" key="2">
    <source>
        <dbReference type="ARBA" id="ARBA00004936"/>
    </source>
</evidence>
<name>A0ABY9KXI1_9BACI</name>
<dbReference type="Gene3D" id="3.40.720.10">
    <property type="entry name" value="Alkaline Phosphatase, subunit A"/>
    <property type="match status" value="1"/>
</dbReference>
<dbReference type="Pfam" id="PF00884">
    <property type="entry name" value="Sulfatase"/>
    <property type="match status" value="1"/>
</dbReference>
<evidence type="ECO:0000256" key="6">
    <source>
        <dbReference type="ARBA" id="ARBA00023136"/>
    </source>
</evidence>
<dbReference type="CDD" id="cd16015">
    <property type="entry name" value="LTA_synthase"/>
    <property type="match status" value="1"/>
</dbReference>
<evidence type="ECO:0000256" key="7">
    <source>
        <dbReference type="SAM" id="Phobius"/>
    </source>
</evidence>
<evidence type="ECO:0000256" key="5">
    <source>
        <dbReference type="ARBA" id="ARBA00022989"/>
    </source>
</evidence>
<dbReference type="InterPro" id="IPR017850">
    <property type="entry name" value="Alkaline_phosphatase_core_sf"/>
</dbReference>
<comment type="pathway">
    <text evidence="2">Cell wall biogenesis; lipoteichoic acid biosynthesis.</text>
</comment>
<feature type="transmembrane region" description="Helical" evidence="7">
    <location>
        <begin position="122"/>
        <end position="141"/>
    </location>
</feature>
<protein>
    <submittedName>
        <fullName evidence="9">LTA synthase family protein</fullName>
    </submittedName>
</protein>
<keyword evidence="6 7" id="KW-0472">Membrane</keyword>
<feature type="transmembrane region" description="Helical" evidence="7">
    <location>
        <begin position="12"/>
        <end position="32"/>
    </location>
</feature>
<accession>A0ABY9KXI1</accession>
<sequence>MSLTKKKWVIALYIIVAAIAIGLNSALVVDWLNKSMFIDYTIVNKSEINESFNHGASLIFLITILIYAILGSTAMSIVVTDGLMVGLVIANHIKVEQRNEFITYSDLRTVATPGELLSFINISFRTAALFIIAAFMLFVLLQWLARKLLKRLDLWPNGKSRITLFLISLLCLSAICVKPNAYNAYILKYKEPHLHNWDPMYRAHRDGFVPSFIHTMKPNYMDKPSSYKKENLLEISRKYKDVAKDKNEKRNKSLNDSQTILYLSESLMDPKQLPDLLLNETPIPYISKMAREHIGGTMYSPYIGGGTANVEWSILTSFSLEDFREPLIVTPYADFFAGSRNHNTVLSYYDRQKVAIHPYTAELYNRKTVYNVMGFDEFLYLNHGIKYTKKLGTHHRISDESLTEEVLEMVAEKNPGLIHVLSMQNHVPYDGTIPEMGYQPKINLNVYPKEKRKELINYLQGIHASDKAIETMIKKLKASRQEVNIVFYGDHLPGVFTGMEDRFGTDKLHETPWFIYMNHVRSQGGQHLEGLSPAFIVPALLQEGNYRLSAFHSLMDELLSKGVKRIGMDYVVTEKGKVPNYELPNDLREMIHDYHLIEYDALFGNHWLGDTFFSEIKS</sequence>
<reference evidence="9" key="1">
    <citation type="submission" date="2023-06" db="EMBL/GenBank/DDBJ databases">
        <title>A Treasure from Seagulls: Isolation and Description of Aciduricobacillus qingdaonensis gen. nov., sp. nov., a Rare Obligately Uric Acid-utilizing Member in the Family Bacillaceae.</title>
        <authorList>
            <person name="Liu W."/>
            <person name="Wang B."/>
        </authorList>
    </citation>
    <scope>NUCLEOTIDE SEQUENCE</scope>
    <source>
        <strain evidence="9">44XB</strain>
    </source>
</reference>
<evidence type="ECO:0000313" key="9">
    <source>
        <dbReference type="EMBL" id="WLV24303.1"/>
    </source>
</evidence>
<gene>
    <name evidence="9" type="ORF">QR721_11755</name>
</gene>
<evidence type="ECO:0000259" key="8">
    <source>
        <dbReference type="Pfam" id="PF00884"/>
    </source>
</evidence>
<dbReference type="InterPro" id="IPR000917">
    <property type="entry name" value="Sulfatase_N"/>
</dbReference>
<feature type="domain" description="Sulfatase N-terminal" evidence="8">
    <location>
        <begin position="260"/>
        <end position="541"/>
    </location>
</feature>
<keyword evidence="4 7" id="KW-0812">Transmembrane</keyword>
<dbReference type="InterPro" id="IPR050448">
    <property type="entry name" value="OpgB/LTA_synthase_biosynth"/>
</dbReference>